<protein>
    <submittedName>
        <fullName evidence="1">Uncharacterized protein</fullName>
    </submittedName>
</protein>
<evidence type="ECO:0000313" key="1">
    <source>
        <dbReference type="EMBL" id="TYL83710.1"/>
    </source>
</evidence>
<comment type="caution">
    <text evidence="1">The sequence shown here is derived from an EMBL/GenBank/DDBJ whole genome shotgun (WGS) entry which is preliminary data.</text>
</comment>
<evidence type="ECO:0000313" key="2">
    <source>
        <dbReference type="Proteomes" id="UP000324758"/>
    </source>
</evidence>
<dbReference type="EMBL" id="VSSS01000101">
    <property type="protein sequence ID" value="TYL83710.1"/>
    <property type="molecule type" value="Genomic_DNA"/>
</dbReference>
<reference evidence="1 2" key="1">
    <citation type="submission" date="2019-08" db="EMBL/GenBank/DDBJ databases">
        <title>Bradyrhizobium hipponensis sp. nov., a rhizobium isolated from a Lupinus angustifolius root nodule in Tunisia.</title>
        <authorList>
            <person name="Off K."/>
            <person name="Rejili M."/>
            <person name="Mars M."/>
            <person name="Brachmann A."/>
            <person name="Marin M."/>
        </authorList>
    </citation>
    <scope>NUCLEOTIDE SEQUENCE [LARGE SCALE GENOMIC DNA]</scope>
    <source>
        <strain evidence="1 2">CTAW71</strain>
    </source>
</reference>
<dbReference type="Proteomes" id="UP000324758">
    <property type="component" value="Unassembled WGS sequence"/>
</dbReference>
<name>A0A5D3K9Z4_9BRAD</name>
<dbReference type="RefSeq" id="WP_148778843.1">
    <property type="nucleotide sequence ID" value="NZ_VSSS01000101.1"/>
</dbReference>
<gene>
    <name evidence="1" type="ORF">FXB40_45925</name>
</gene>
<dbReference type="OrthoDB" id="2875031at2"/>
<proteinExistence type="predicted"/>
<keyword evidence="2" id="KW-1185">Reference proteome</keyword>
<accession>A0A5D3K9Z4</accession>
<sequence>MTVEMLDRWRCQACRQSPIAEEVGDDDHQEAYRVCPDCANRLRRLALRPIEWFNLAAVHGWNKFLLHDDFYDQDGSASQPDAADYTTEGMEAPTPEMCAKSLDRLIDYCITRWRLSRPDFEAFGPFATSDILASLQERAEMGNRHVLKTALELCANVIGSSAAPWVHGQCERARRDNALFAWAEAAAKCLPSPEGLHMTIDALKSLRGRDLQNDMAALSWFRSPEVLDWIEANAPFENVSASWGQLASLSNLYWVRAQDWLAKRRPLSLVALDALACYIPHQGRAPILNRINPMLKGGVDRSAIERTLQNYASDDDASRVVARCRFIIGNLDKLHVE</sequence>
<organism evidence="1 2">
    <name type="scientific">Bradyrhizobium rifense</name>
    <dbReference type="NCBI Taxonomy" id="515499"/>
    <lineage>
        <taxon>Bacteria</taxon>
        <taxon>Pseudomonadati</taxon>
        <taxon>Pseudomonadota</taxon>
        <taxon>Alphaproteobacteria</taxon>
        <taxon>Hyphomicrobiales</taxon>
        <taxon>Nitrobacteraceae</taxon>
        <taxon>Bradyrhizobium</taxon>
    </lineage>
</organism>
<dbReference type="AlphaFoldDB" id="A0A5D3K9Z4"/>